<reference evidence="1 2" key="1">
    <citation type="submission" date="2017-04" db="EMBL/GenBank/DDBJ databases">
        <authorList>
            <person name="Afonso C.L."/>
            <person name="Miller P.J."/>
            <person name="Scott M.A."/>
            <person name="Spackman E."/>
            <person name="Goraichik I."/>
            <person name="Dimitrov K.M."/>
            <person name="Suarez D.L."/>
            <person name="Swayne D.E."/>
        </authorList>
    </citation>
    <scope>NUCLEOTIDE SEQUENCE [LARGE SCALE GENOMIC DNA]</scope>
    <source>
        <strain evidence="1 2">LMG26642</strain>
    </source>
</reference>
<dbReference type="AlphaFoldDB" id="A0A1X7MSL7"/>
<dbReference type="EMBL" id="FXBJ01000002">
    <property type="protein sequence ID" value="SMH27026.1"/>
    <property type="molecule type" value="Genomic_DNA"/>
</dbReference>
<dbReference type="RefSeq" id="WP_085558745.1">
    <property type="nucleotide sequence ID" value="NZ_FOAH01000029.1"/>
</dbReference>
<gene>
    <name evidence="1" type="ORF">SAMN04488700_0404</name>
</gene>
<keyword evidence="2" id="KW-1185">Reference proteome</keyword>
<protein>
    <recommendedName>
        <fullName evidence="3">YolD-like protein</fullName>
    </recommendedName>
</protein>
<dbReference type="Proteomes" id="UP000193435">
    <property type="component" value="Unassembled WGS sequence"/>
</dbReference>
<proteinExistence type="predicted"/>
<accession>A0A1X7MSL7</accession>
<dbReference type="OrthoDB" id="1644322at2"/>
<sequence length="124" mass="14572">MKMSGHEYNDRKMAKWQGFVLSDHAELLQKSDELKNKYNLSKEKQSPEIISEIIFQAFLTKKQLVLQMEFLVNGLYEDDLIGIVVGQEENNLYLQTYSELIIIDSALIRHAEITEAKKWWDESF</sequence>
<dbReference type="STRING" id="1073423.SAMN04488700_0404"/>
<evidence type="ECO:0000313" key="2">
    <source>
        <dbReference type="Proteomes" id="UP000193435"/>
    </source>
</evidence>
<evidence type="ECO:0008006" key="3">
    <source>
        <dbReference type="Google" id="ProtNLM"/>
    </source>
</evidence>
<organism evidence="1 2">
    <name type="scientific">Carnobacterium iners</name>
    <dbReference type="NCBI Taxonomy" id="1073423"/>
    <lineage>
        <taxon>Bacteria</taxon>
        <taxon>Bacillati</taxon>
        <taxon>Bacillota</taxon>
        <taxon>Bacilli</taxon>
        <taxon>Lactobacillales</taxon>
        <taxon>Carnobacteriaceae</taxon>
        <taxon>Carnobacterium</taxon>
    </lineage>
</organism>
<evidence type="ECO:0000313" key="1">
    <source>
        <dbReference type="EMBL" id="SMH27026.1"/>
    </source>
</evidence>
<name>A0A1X7MSL7_9LACT</name>